<evidence type="ECO:0000313" key="2">
    <source>
        <dbReference type="EMBL" id="KOM56137.1"/>
    </source>
</evidence>
<dbReference type="AlphaFoldDB" id="A0A0L9VML2"/>
<dbReference type="PANTHER" id="PTHR33018">
    <property type="entry name" value="OS10G0338966 PROTEIN-RELATED"/>
    <property type="match status" value="1"/>
</dbReference>
<evidence type="ECO:0000313" key="3">
    <source>
        <dbReference type="Proteomes" id="UP000053144"/>
    </source>
</evidence>
<sequence length="408" mass="45080">MLWLLPPQRRPPPPAPDVTTLLLSRRPILHCRQMWHGGEPGEGGELEEGEGGELDGGVVDDRDEVEGVDGGGASRVDGGREGCVVGGGRRWGRDEGGEGGSDDGVTKDKKKKKNNMAHNNERRYMAESPHSSGDEVPTTSRRTRGATRLRQLILRRNAGERTPIIIDVVTGVASGPNADVFRSYLGVLARDRISILTPSFDHVSEADRNLIWQDLLITFDMPNIESLRNKCLSAIAERFRGFKTKLTSKFSTASVQITTEAVGCNKKKTSTASVQTTTEAVGILPRVSTKPRQKELSHSNWRDALVYGLASICWGPSRYGLVASVRRQSRHIRSMCTVYEAVIVVHDVELAEDEVKVTVDEVVVPDALLHVPTSPTALQWGRRYIFPLYTWVPTEAVETNILPRFNRN</sequence>
<name>A0A0L9VML2_PHAAN</name>
<feature type="region of interest" description="Disordered" evidence="1">
    <location>
        <begin position="34"/>
        <end position="143"/>
    </location>
</feature>
<dbReference type="EMBL" id="CM003380">
    <property type="protein sequence ID" value="KOM56137.1"/>
    <property type="molecule type" value="Genomic_DNA"/>
</dbReference>
<proteinExistence type="predicted"/>
<reference evidence="3" key="1">
    <citation type="journal article" date="2015" name="Proc. Natl. Acad. Sci. U.S.A.">
        <title>Genome sequencing of adzuki bean (Vigna angularis) provides insight into high starch and low fat accumulation and domestication.</title>
        <authorList>
            <person name="Yang K."/>
            <person name="Tian Z."/>
            <person name="Chen C."/>
            <person name="Luo L."/>
            <person name="Zhao B."/>
            <person name="Wang Z."/>
            <person name="Yu L."/>
            <person name="Li Y."/>
            <person name="Sun Y."/>
            <person name="Li W."/>
            <person name="Chen Y."/>
            <person name="Li Y."/>
            <person name="Zhang Y."/>
            <person name="Ai D."/>
            <person name="Zhao J."/>
            <person name="Shang C."/>
            <person name="Ma Y."/>
            <person name="Wu B."/>
            <person name="Wang M."/>
            <person name="Gao L."/>
            <person name="Sun D."/>
            <person name="Zhang P."/>
            <person name="Guo F."/>
            <person name="Wang W."/>
            <person name="Li Y."/>
            <person name="Wang J."/>
            <person name="Varshney R.K."/>
            <person name="Wang J."/>
            <person name="Ling H.Q."/>
            <person name="Wan P."/>
        </authorList>
    </citation>
    <scope>NUCLEOTIDE SEQUENCE</scope>
    <source>
        <strain evidence="3">cv. Jingnong 6</strain>
    </source>
</reference>
<accession>A0A0L9VML2</accession>
<dbReference type="Gramene" id="KOM56137">
    <property type="protein sequence ID" value="KOM56137"/>
    <property type="gene ID" value="LR48_Vigan10g202900"/>
</dbReference>
<dbReference type="Proteomes" id="UP000053144">
    <property type="component" value="Chromosome 10"/>
</dbReference>
<organism evidence="2 3">
    <name type="scientific">Phaseolus angularis</name>
    <name type="common">Azuki bean</name>
    <name type="synonym">Vigna angularis</name>
    <dbReference type="NCBI Taxonomy" id="3914"/>
    <lineage>
        <taxon>Eukaryota</taxon>
        <taxon>Viridiplantae</taxon>
        <taxon>Streptophyta</taxon>
        <taxon>Embryophyta</taxon>
        <taxon>Tracheophyta</taxon>
        <taxon>Spermatophyta</taxon>
        <taxon>Magnoliopsida</taxon>
        <taxon>eudicotyledons</taxon>
        <taxon>Gunneridae</taxon>
        <taxon>Pentapetalae</taxon>
        <taxon>rosids</taxon>
        <taxon>fabids</taxon>
        <taxon>Fabales</taxon>
        <taxon>Fabaceae</taxon>
        <taxon>Papilionoideae</taxon>
        <taxon>50 kb inversion clade</taxon>
        <taxon>NPAAA clade</taxon>
        <taxon>indigoferoid/millettioid clade</taxon>
        <taxon>Phaseoleae</taxon>
        <taxon>Vigna</taxon>
    </lineage>
</organism>
<evidence type="ECO:0000256" key="1">
    <source>
        <dbReference type="SAM" id="MobiDB-lite"/>
    </source>
</evidence>
<feature type="compositionally biased region" description="Acidic residues" evidence="1">
    <location>
        <begin position="42"/>
        <end position="53"/>
    </location>
</feature>
<dbReference type="PANTHER" id="PTHR33018:SF34">
    <property type="entry name" value="OS02G0472350 PROTEIN"/>
    <property type="match status" value="1"/>
</dbReference>
<gene>
    <name evidence="2" type="ORF">LR48_Vigan10g202900</name>
</gene>
<protein>
    <submittedName>
        <fullName evidence="2">Uncharacterized protein</fullName>
    </submittedName>
</protein>